<dbReference type="PANTHER" id="PTHR48125">
    <property type="entry name" value="LP07818P1"/>
    <property type="match status" value="1"/>
</dbReference>
<organism evidence="2 3">
    <name type="scientific">Fusarium duplospermum</name>
    <dbReference type="NCBI Taxonomy" id="1325734"/>
    <lineage>
        <taxon>Eukaryota</taxon>
        <taxon>Fungi</taxon>
        <taxon>Dikarya</taxon>
        <taxon>Ascomycota</taxon>
        <taxon>Pezizomycotina</taxon>
        <taxon>Sordariomycetes</taxon>
        <taxon>Hypocreomycetidae</taxon>
        <taxon>Hypocreales</taxon>
        <taxon>Nectriaceae</taxon>
        <taxon>Fusarium</taxon>
        <taxon>Fusarium solani species complex</taxon>
    </lineage>
</organism>
<feature type="compositionally biased region" description="Low complexity" evidence="1">
    <location>
        <begin position="667"/>
        <end position="685"/>
    </location>
</feature>
<dbReference type="Proteomes" id="UP000288168">
    <property type="component" value="Unassembled WGS sequence"/>
</dbReference>
<feature type="compositionally biased region" description="Polar residues" evidence="1">
    <location>
        <begin position="140"/>
        <end position="172"/>
    </location>
</feature>
<evidence type="ECO:0000256" key="1">
    <source>
        <dbReference type="SAM" id="MobiDB-lite"/>
    </source>
</evidence>
<dbReference type="AlphaFoldDB" id="A0A428QFA5"/>
<feature type="compositionally biased region" description="Low complexity" evidence="1">
    <location>
        <begin position="72"/>
        <end position="105"/>
    </location>
</feature>
<dbReference type="OrthoDB" id="5235778at2759"/>
<feature type="region of interest" description="Disordered" evidence="1">
    <location>
        <begin position="615"/>
        <end position="694"/>
    </location>
</feature>
<dbReference type="STRING" id="1325734.A0A428QFA5"/>
<reference evidence="2 3" key="1">
    <citation type="submission" date="2017-06" db="EMBL/GenBank/DDBJ databases">
        <title>Comparative genomic analysis of Ambrosia Fusariam Clade fungi.</title>
        <authorList>
            <person name="Stajich J.E."/>
            <person name="Carrillo J."/>
            <person name="Kijimoto T."/>
            <person name="Eskalen A."/>
            <person name="O'Donnell K."/>
            <person name="Kasson M."/>
        </authorList>
    </citation>
    <scope>NUCLEOTIDE SEQUENCE [LARGE SCALE GENOMIC DNA]</scope>
    <source>
        <strain evidence="2 3">NRRL62584</strain>
    </source>
</reference>
<sequence>MDTIDGDKPRPPVAPPEPISPALSASAAAPKSALAKPAASPTTAPTPDSPRAAPVSVSATSPAAAAPPPPATTTTDSAPVNRPASTLTSTTGLGSASAPRPASTSPAPPSPLPSASTSARPAAHDSAPSPAPASAPAPETGTTNGRTSPAVSAAPTHQPSRIASPNQPNGRKTSFGEGEVESELSDPVSSVHSPSGVEFNEPEDEIVVGARANGLRKQSPRIVSDQEDETMADVDDEPIVSHYPKRKRTSILNDLNDTRIEAPLSVPEERTPPAVPRSKPARQSLGSVKGVTIGYWRDSPAPVENLKHAVIGFIDVRERLRTRIQPVTLTGELVPDEYPLPPGPGGSWVTFERVVFLKHLVSLDHYQVKEFVRLRADTAGTESSEEDRITADKAAVKEAIKRVKQNPTAENATNPPQIAYGVDLPEHLLANRDPKRRRTSGGFAAINPAPTNGVVYEHTPIQPAPGGPQPVRNVIDPLPGTRPTRILLGCWEKSAEQNPKDKHAVYGILGQNDMFRVKLVRETRDGRFVDGNFPTGAGALWIPYEEVIFEPHLKSLPRAEIKEYCRVRQWQIDHGESPEERTANETKAVYDAQARVAGTSFKTAAPLSIAPALPRMPDDYDSDQTGRAGFGGHELRQSRRVEAARAIDAARMESRPTRQVPAEMETSAQLPPQAQPQSQPRSAPAVGKGQGADAIERTSSLARREIARAEAAQGRADRHAANRERAVAAAADAANAAVAAIPSVAVNGRMRFHESEEMQRLNKVWARQESLRMKAGSEDAKIYGGVKYERKANGPFMGKLVSQGNIITIDGEDYVEYRVLTKPSFF</sequence>
<feature type="compositionally biased region" description="Low complexity" evidence="1">
    <location>
        <begin position="20"/>
        <end position="64"/>
    </location>
</feature>
<protein>
    <submittedName>
        <fullName evidence="2">Uncharacterized protein</fullName>
    </submittedName>
</protein>
<feature type="compositionally biased region" description="Basic and acidic residues" evidence="1">
    <location>
        <begin position="633"/>
        <end position="656"/>
    </location>
</feature>
<feature type="compositionally biased region" description="Basic and acidic residues" evidence="1">
    <location>
        <begin position="1"/>
        <end position="10"/>
    </location>
</feature>
<name>A0A428QFA5_9HYPO</name>
<evidence type="ECO:0000313" key="2">
    <source>
        <dbReference type="EMBL" id="RSL63899.1"/>
    </source>
</evidence>
<feature type="region of interest" description="Disordered" evidence="1">
    <location>
        <begin position="1"/>
        <end position="230"/>
    </location>
</feature>
<gene>
    <name evidence="2" type="ORF">CEP54_005004</name>
</gene>
<accession>A0A428QFA5</accession>
<keyword evidence="3" id="KW-1185">Reference proteome</keyword>
<comment type="caution">
    <text evidence="2">The sequence shown here is derived from an EMBL/GenBank/DDBJ whole genome shotgun (WGS) entry which is preliminary data.</text>
</comment>
<dbReference type="EMBL" id="NKCI01000036">
    <property type="protein sequence ID" value="RSL63899.1"/>
    <property type="molecule type" value="Genomic_DNA"/>
</dbReference>
<evidence type="ECO:0000313" key="3">
    <source>
        <dbReference type="Proteomes" id="UP000288168"/>
    </source>
</evidence>
<proteinExistence type="predicted"/>
<dbReference type="PANTHER" id="PTHR48125:SF10">
    <property type="entry name" value="OS12G0136300 PROTEIN"/>
    <property type="match status" value="1"/>
</dbReference>
<feature type="region of interest" description="Disordered" evidence="1">
    <location>
        <begin position="264"/>
        <end position="283"/>
    </location>
</feature>
<feature type="compositionally biased region" description="Low complexity" evidence="1">
    <location>
        <begin position="113"/>
        <end position="128"/>
    </location>
</feature>